<dbReference type="AlphaFoldDB" id="A0AAZ3S7B9"/>
<evidence type="ECO:0000259" key="3">
    <source>
        <dbReference type="PROSITE" id="PS51362"/>
    </source>
</evidence>
<comment type="subcellular location">
    <subcellularLocation>
        <location evidence="1">Secreted</location>
    </subcellularLocation>
</comment>
<reference evidence="4" key="2">
    <citation type="submission" date="2025-08" db="UniProtKB">
        <authorList>
            <consortium name="Ensembl"/>
        </authorList>
    </citation>
    <scope>IDENTIFICATION</scope>
</reference>
<evidence type="ECO:0000256" key="2">
    <source>
        <dbReference type="ARBA" id="ARBA00022525"/>
    </source>
</evidence>
<proteinExistence type="predicted"/>
<organism evidence="4 5">
    <name type="scientific">Oncorhynchus tshawytscha</name>
    <name type="common">Chinook salmon</name>
    <name type="synonym">Salmo tshawytscha</name>
    <dbReference type="NCBI Taxonomy" id="74940"/>
    <lineage>
        <taxon>Eukaryota</taxon>
        <taxon>Metazoa</taxon>
        <taxon>Chordata</taxon>
        <taxon>Craniata</taxon>
        <taxon>Vertebrata</taxon>
        <taxon>Euteleostomi</taxon>
        <taxon>Actinopterygii</taxon>
        <taxon>Neopterygii</taxon>
        <taxon>Teleostei</taxon>
        <taxon>Protacanthopterygii</taxon>
        <taxon>Salmoniformes</taxon>
        <taxon>Salmonidae</taxon>
        <taxon>Salmoninae</taxon>
        <taxon>Oncorhynchus</taxon>
    </lineage>
</organism>
<reference evidence="5" key="1">
    <citation type="journal article" date="2018" name="PLoS ONE">
        <title>Chinook salmon (Oncorhynchus tshawytscha) genome and transcriptome.</title>
        <authorList>
            <person name="Christensen K.A."/>
            <person name="Leong J.S."/>
            <person name="Sakhrani D."/>
            <person name="Biagi C.A."/>
            <person name="Minkley D.R."/>
            <person name="Withler R.E."/>
            <person name="Rondeau E.B."/>
            <person name="Koop B.F."/>
            <person name="Devlin R.H."/>
        </authorList>
    </citation>
    <scope>NUCLEOTIDE SEQUENCE [LARGE SCALE GENOMIC DNA]</scope>
</reference>
<evidence type="ECO:0000256" key="1">
    <source>
        <dbReference type="ARBA" id="ARBA00004613"/>
    </source>
</evidence>
<dbReference type="GO" id="GO:0005576">
    <property type="term" value="C:extracellular region"/>
    <property type="evidence" value="ECO:0007669"/>
    <property type="project" value="UniProtKB-SubCell"/>
</dbReference>
<dbReference type="InterPro" id="IPR001839">
    <property type="entry name" value="TGF-b_C"/>
</dbReference>
<reference evidence="4" key="3">
    <citation type="submission" date="2025-09" db="UniProtKB">
        <authorList>
            <consortium name="Ensembl"/>
        </authorList>
    </citation>
    <scope>IDENTIFICATION</scope>
</reference>
<dbReference type="GO" id="GO:0008083">
    <property type="term" value="F:growth factor activity"/>
    <property type="evidence" value="ECO:0007669"/>
    <property type="project" value="InterPro"/>
</dbReference>
<dbReference type="Proteomes" id="UP000694402">
    <property type="component" value="Unassembled WGS sequence"/>
</dbReference>
<dbReference type="SMART" id="SM00204">
    <property type="entry name" value="TGFB"/>
    <property type="match status" value="1"/>
</dbReference>
<sequence length="240" mass="27445">MNLSGYISPVPSLSCSPKKVSGCPLCCCLKCSFPFKIIGRKRNVKSLLIYIGIHTQSILKQSNTLTTRLPSRPKSVKLIYSQTGVRLEFEGHGCVEKHLFFNGSFLQPLEQLYLAQLEIKFQWDVFYTPRFLLGPQALSVSLYKELRATLKGASHEANRRLVLPQSQSVQLEPEPRSLSLDLTALSENWLKTPYSQFRRPRVNRIIPIRLSPVSMLYYNNNDNVVLRHYKDVVVDEEGCR</sequence>
<keyword evidence="2" id="KW-0964">Secreted</keyword>
<name>A0AAZ3S7B9_ONCTS</name>
<feature type="domain" description="TGF-beta family profile" evidence="3">
    <location>
        <begin position="206"/>
        <end position="240"/>
    </location>
</feature>
<dbReference type="GeneTree" id="ENSGT01010000229530"/>
<evidence type="ECO:0000313" key="4">
    <source>
        <dbReference type="Ensembl" id="ENSOTSP00005149035.1"/>
    </source>
</evidence>
<accession>A0AAZ3S7B9</accession>
<dbReference type="PROSITE" id="PS51362">
    <property type="entry name" value="TGF_BETA_2"/>
    <property type="match status" value="1"/>
</dbReference>
<dbReference type="Ensembl" id="ENSOTST00005196585.1">
    <property type="protein sequence ID" value="ENSOTSP00005149035.1"/>
    <property type="gene ID" value="ENSOTSG00005052420.1"/>
</dbReference>
<dbReference type="Gene3D" id="2.10.90.10">
    <property type="entry name" value="Cystine-knot cytokines"/>
    <property type="match status" value="1"/>
</dbReference>
<protein>
    <recommendedName>
        <fullName evidence="3">TGF-beta family profile domain-containing protein</fullName>
    </recommendedName>
</protein>
<evidence type="ECO:0000313" key="5">
    <source>
        <dbReference type="Proteomes" id="UP000694402"/>
    </source>
</evidence>
<dbReference type="InterPro" id="IPR029034">
    <property type="entry name" value="Cystine-knot_cytokine"/>
</dbReference>
<keyword evidence="5" id="KW-1185">Reference proteome</keyword>